<dbReference type="STRING" id="150374.A0A0M8N0E8"/>
<dbReference type="EMBL" id="LGSR01000026">
    <property type="protein sequence ID" value="KOS17370.1"/>
    <property type="molecule type" value="Genomic_DNA"/>
</dbReference>
<dbReference type="GO" id="GO:0016874">
    <property type="term" value="F:ligase activity"/>
    <property type="evidence" value="ECO:0007669"/>
    <property type="project" value="UniProtKB-KW"/>
</dbReference>
<keyword evidence="3" id="KW-1185">Reference proteome</keyword>
<comment type="caution">
    <text evidence="2">The sequence shown here is derived from an EMBL/GenBank/DDBJ whole genome shotgun (WGS) entry which is preliminary data.</text>
</comment>
<proteinExistence type="predicted"/>
<feature type="domain" description="Arrestin C-terminal-like" evidence="1">
    <location>
        <begin position="6"/>
        <end position="69"/>
    </location>
</feature>
<dbReference type="Pfam" id="PF02752">
    <property type="entry name" value="Arrestin_C"/>
    <property type="match status" value="1"/>
</dbReference>
<dbReference type="OrthoDB" id="2333384at2759"/>
<dbReference type="Proteomes" id="UP000053831">
    <property type="component" value="Unassembled WGS sequence"/>
</dbReference>
<protein>
    <submittedName>
        <fullName evidence="2">Putative HECT-type ubiquitin ligase-interacting protein</fullName>
    </submittedName>
</protein>
<keyword evidence="2" id="KW-0436">Ligase</keyword>
<dbReference type="AlphaFoldDB" id="A0A0M8N0E8"/>
<evidence type="ECO:0000259" key="1">
    <source>
        <dbReference type="Pfam" id="PF02752"/>
    </source>
</evidence>
<organism evidence="2 3">
    <name type="scientific">Escovopsis weberi</name>
    <dbReference type="NCBI Taxonomy" id="150374"/>
    <lineage>
        <taxon>Eukaryota</taxon>
        <taxon>Fungi</taxon>
        <taxon>Dikarya</taxon>
        <taxon>Ascomycota</taxon>
        <taxon>Pezizomycotina</taxon>
        <taxon>Sordariomycetes</taxon>
        <taxon>Hypocreomycetidae</taxon>
        <taxon>Hypocreales</taxon>
        <taxon>Hypocreaceae</taxon>
        <taxon>Escovopsis</taxon>
    </lineage>
</organism>
<evidence type="ECO:0000313" key="2">
    <source>
        <dbReference type="EMBL" id="KOS17370.1"/>
    </source>
</evidence>
<evidence type="ECO:0000313" key="3">
    <source>
        <dbReference type="Proteomes" id="UP000053831"/>
    </source>
</evidence>
<sequence length="141" mass="15770">MIEDSGQEGWTLNKALDLPKKLNQCIQDVDIHGVKVRHKIKLVIALQNPDGHLSELRATLPVSIFISPNIPFDEHGNLVRQTPNGSKSLAQDVGPFAPPGYGEHVLDQLLSATIPTTPKREALRGTRPAMVFRWRRPIWKN</sequence>
<name>A0A0M8N0E8_ESCWE</name>
<dbReference type="InterPro" id="IPR011022">
    <property type="entry name" value="Arrestin_C-like"/>
</dbReference>
<reference evidence="2 3" key="1">
    <citation type="submission" date="2015-07" db="EMBL/GenBank/DDBJ databases">
        <title>The genome of the fungus Escovopsis weberi, a specialized disease agent of ant agriculture.</title>
        <authorList>
            <person name="de Man T.J."/>
            <person name="Stajich J.E."/>
            <person name="Kubicek C.P."/>
            <person name="Chenthamara K."/>
            <person name="Atanasova L."/>
            <person name="Druzhinina I.S."/>
            <person name="Birnbaum S."/>
            <person name="Barribeau S.M."/>
            <person name="Teiling C."/>
            <person name="Suen G."/>
            <person name="Currie C."/>
            <person name="Gerardo N.M."/>
        </authorList>
    </citation>
    <scope>NUCLEOTIDE SEQUENCE [LARGE SCALE GENOMIC DNA]</scope>
</reference>
<gene>
    <name evidence="2" type="ORF">ESCO_006453</name>
</gene>
<accession>A0A0M8N0E8</accession>